<dbReference type="SMART" id="SM01411">
    <property type="entry name" value="Ephrin_rec_like"/>
    <property type="match status" value="3"/>
</dbReference>
<reference evidence="9" key="1">
    <citation type="journal article" date="2023" name="IScience">
        <title>Live-bearing cockroach genome reveals convergent evolutionary mechanisms linked to viviparity in insects and beyond.</title>
        <authorList>
            <person name="Fouks B."/>
            <person name="Harrison M.C."/>
            <person name="Mikhailova A.A."/>
            <person name="Marchal E."/>
            <person name="English S."/>
            <person name="Carruthers M."/>
            <person name="Jennings E.C."/>
            <person name="Chiamaka E.L."/>
            <person name="Frigard R.A."/>
            <person name="Pippel M."/>
            <person name="Attardo G.M."/>
            <person name="Benoit J.B."/>
            <person name="Bornberg-Bauer E."/>
            <person name="Tobe S.S."/>
        </authorList>
    </citation>
    <scope>NUCLEOTIDE SEQUENCE</scope>
    <source>
        <strain evidence="9">Stay&amp;Tobe</strain>
    </source>
</reference>
<keyword evidence="6" id="KW-0325">Glycoprotein</keyword>
<name>A0AAD8EB48_DIPPU</name>
<feature type="transmembrane region" description="Helical" evidence="7">
    <location>
        <begin position="829"/>
        <end position="849"/>
    </location>
</feature>
<feature type="domain" description="MRH" evidence="8">
    <location>
        <begin position="589"/>
        <end position="777"/>
    </location>
</feature>
<keyword evidence="10" id="KW-1185">Reference proteome</keyword>
<dbReference type="InterPro" id="IPR056609">
    <property type="entry name" value="Elapor1-like_3rd"/>
</dbReference>
<dbReference type="InterPro" id="IPR009011">
    <property type="entry name" value="Man6P_isomerase_rcpt-bd_dom_sf"/>
</dbReference>
<evidence type="ECO:0000313" key="10">
    <source>
        <dbReference type="Proteomes" id="UP001233999"/>
    </source>
</evidence>
<dbReference type="PANTHER" id="PTHR22727">
    <property type="entry name" value="PROTEIN CBG13728"/>
    <property type="match status" value="1"/>
</dbReference>
<dbReference type="EMBL" id="JASPKZ010007609">
    <property type="protein sequence ID" value="KAJ9583394.1"/>
    <property type="molecule type" value="Genomic_DNA"/>
</dbReference>
<organism evidence="9 10">
    <name type="scientific">Diploptera punctata</name>
    <name type="common">Pacific beetle cockroach</name>
    <dbReference type="NCBI Taxonomy" id="6984"/>
    <lineage>
        <taxon>Eukaryota</taxon>
        <taxon>Metazoa</taxon>
        <taxon>Ecdysozoa</taxon>
        <taxon>Arthropoda</taxon>
        <taxon>Hexapoda</taxon>
        <taxon>Insecta</taxon>
        <taxon>Pterygota</taxon>
        <taxon>Neoptera</taxon>
        <taxon>Polyneoptera</taxon>
        <taxon>Dictyoptera</taxon>
        <taxon>Blattodea</taxon>
        <taxon>Blaberoidea</taxon>
        <taxon>Blaberidae</taxon>
        <taxon>Diplopterinae</taxon>
        <taxon>Diploptera</taxon>
    </lineage>
</organism>
<evidence type="ECO:0000256" key="5">
    <source>
        <dbReference type="ARBA" id="ARBA00023157"/>
    </source>
</evidence>
<dbReference type="PROSITE" id="PS51914">
    <property type="entry name" value="MRH"/>
    <property type="match status" value="1"/>
</dbReference>
<evidence type="ECO:0000256" key="7">
    <source>
        <dbReference type="SAM" id="Phobius"/>
    </source>
</evidence>
<keyword evidence="7" id="KW-0472">Membrane</keyword>
<keyword evidence="7" id="KW-1133">Transmembrane helix</keyword>
<gene>
    <name evidence="9" type="ORF">L9F63_022260</name>
</gene>
<dbReference type="Pfam" id="PF23091">
    <property type="entry name" value="TNFR_ELAPOR1_6th"/>
    <property type="match status" value="1"/>
</dbReference>
<proteinExistence type="inferred from homology"/>
<keyword evidence="5" id="KW-1015">Disulfide bond</keyword>
<comment type="caution">
    <text evidence="9">The sequence shown here is derived from an EMBL/GenBank/DDBJ whole genome shotgun (WGS) entry which is preliminary data.</text>
</comment>
<protein>
    <recommendedName>
        <fullName evidence="8">MRH domain-containing protein</fullName>
    </recommendedName>
</protein>
<reference evidence="9" key="2">
    <citation type="submission" date="2023-05" db="EMBL/GenBank/DDBJ databases">
        <authorList>
            <person name="Fouks B."/>
        </authorList>
    </citation>
    <scope>NUCLEOTIDE SEQUENCE</scope>
    <source>
        <strain evidence="9">Stay&amp;Tobe</strain>
        <tissue evidence="9">Testes</tissue>
    </source>
</reference>
<evidence type="ECO:0000313" key="9">
    <source>
        <dbReference type="EMBL" id="KAJ9583394.1"/>
    </source>
</evidence>
<comment type="subcellular location">
    <subcellularLocation>
        <location evidence="1">Cell membrane</location>
        <topology evidence="1">Single-pass type I membrane protein</topology>
    </subcellularLocation>
</comment>
<dbReference type="Gene3D" id="2.70.130.10">
    <property type="entry name" value="Mannose-6-phosphate receptor binding domain"/>
    <property type="match status" value="1"/>
</dbReference>
<dbReference type="InterPro" id="IPR056607">
    <property type="entry name" value="Elapor1/2_MRH"/>
</dbReference>
<dbReference type="InterPro" id="IPR056610">
    <property type="entry name" value="Elapor1/2_TNFR-like"/>
</dbReference>
<dbReference type="InterPro" id="IPR044865">
    <property type="entry name" value="MRH_dom"/>
</dbReference>
<dbReference type="Pfam" id="PF23087">
    <property type="entry name" value="MRH_ELAPOR1_9th"/>
    <property type="match status" value="1"/>
</dbReference>
<dbReference type="InterPro" id="IPR056608">
    <property type="entry name" value="Elapor1/2_GBD"/>
</dbReference>
<keyword evidence="4" id="KW-0732">Signal</keyword>
<evidence type="ECO:0000256" key="3">
    <source>
        <dbReference type="ARBA" id="ARBA00022475"/>
    </source>
</evidence>
<dbReference type="Pfam" id="PF23031">
    <property type="entry name" value="GBD_ELAPOR1"/>
    <property type="match status" value="1"/>
</dbReference>
<evidence type="ECO:0000256" key="1">
    <source>
        <dbReference type="ARBA" id="ARBA00004251"/>
    </source>
</evidence>
<evidence type="ECO:0000256" key="6">
    <source>
        <dbReference type="ARBA" id="ARBA00023180"/>
    </source>
</evidence>
<keyword evidence="3" id="KW-1003">Cell membrane</keyword>
<sequence length="913" mass="101488">MCTDTSPSPATRINSCKISCDAGYYFDLGDLTCRMCRPGTFSLGGGVMFDTWDMLPEGFYAQVESFRSSFSSIGRFNNDVNCSSNNFGLFCWHLFPRGDFLASTGGPCAATLTYTVHLVKPGNLTYVYQFSDRDIIFDFEAQNDQCKSIRDSKEYRWPSTTREGEWKQQTVHLKTGQNVLQWKTIGMDVHQGKPVLIKSIEISGVSFASSCTPCPAGTYSNGGSRSCIECPENHYSQREAQTCLPCNNVTEYAPRGSAYCLKRKLCTHNDYYETRTPCDANNQTQQVYKWLQPKICREDVAEAVSLPPASEKHECPPCNPGMDYQNGSVCEFCPKDTYSDGKTGCKRCPPNTTPNYGYQIHRWTEMPKMMSSACMEMDGSSCASSDMGWQCMGSYIRSGHQHTDGAYLLLSLSVAGFRSKGGMSGGHRLEVGRISFSFELNCRSKCELLFMQGSDTKVISLIQSWIESQPRQDFSYPIMLNDSYTFSWAFQKMQLSQGKSEYDVAKIYCINVTNTIDGGAAICLPCHQDPEEEHACIPCPPGEYIDRNTTACTPCPLDTTVSDPLAYGEESCEPCGPGLSSTNGTACTTNCIFYIDGMQYNFLSLPSFYLVKGNRLFTASGAQYFHLFNISLCGQTAALCTNNVSYQIEGQTSHVKSFVCRTTIVPSQPTEEDLTLSTQSVTLGDELVGITKDATFMNMQVIQEFADLGFHNNLYFYYSTPLSTRSCPQGRTTIITLHCDPNQKDNGTIKLPSKCPDGTCDGCNFNFLWTTAQACPICTESSYSVMKEECVYGMQTVHYLPPTFCVMPENIPIVKRVPCTTHIPLELQVVIAVTVALALFLCGLMLYFWKKTQRLEYKYMKLVQSASGRDGENETELAPAESCALDDGEEEEIQFSQPLTAGILNRIKAMTGK</sequence>
<accession>A0AAD8EB48</accession>
<dbReference type="Proteomes" id="UP001233999">
    <property type="component" value="Unassembled WGS sequence"/>
</dbReference>
<dbReference type="Pfam" id="PF23032">
    <property type="entry name" value="GBD_ELAPOR1-like_3rd"/>
    <property type="match status" value="1"/>
</dbReference>
<dbReference type="SUPFAM" id="SSF50911">
    <property type="entry name" value="Mannose 6-phosphate receptor domain"/>
    <property type="match status" value="1"/>
</dbReference>
<evidence type="ECO:0000256" key="2">
    <source>
        <dbReference type="ARBA" id="ARBA00007627"/>
    </source>
</evidence>
<dbReference type="InterPro" id="IPR039181">
    <property type="entry name" value="Elapor1/2"/>
</dbReference>
<comment type="similarity">
    <text evidence="2">Belongs to the ELAPOR family.</text>
</comment>
<feature type="non-terminal residue" evidence="9">
    <location>
        <position position="913"/>
    </location>
</feature>
<dbReference type="GO" id="GO:0005886">
    <property type="term" value="C:plasma membrane"/>
    <property type="evidence" value="ECO:0007669"/>
    <property type="project" value="UniProtKB-SubCell"/>
</dbReference>
<evidence type="ECO:0000259" key="8">
    <source>
        <dbReference type="PROSITE" id="PS51914"/>
    </source>
</evidence>
<keyword evidence="7" id="KW-0812">Transmembrane</keyword>
<dbReference type="PANTHER" id="PTHR22727:SF15">
    <property type="entry name" value="MRH DOMAIN-CONTAINING PROTEIN"/>
    <property type="match status" value="1"/>
</dbReference>
<evidence type="ECO:0000256" key="4">
    <source>
        <dbReference type="ARBA" id="ARBA00022729"/>
    </source>
</evidence>
<dbReference type="Gene3D" id="2.10.50.10">
    <property type="entry name" value="Tumor Necrosis Factor Receptor, subunit A, domain 2"/>
    <property type="match status" value="1"/>
</dbReference>
<dbReference type="AlphaFoldDB" id="A0AAD8EB48"/>